<evidence type="ECO:0000313" key="3">
    <source>
        <dbReference type="Proteomes" id="UP000294547"/>
    </source>
</evidence>
<accession>A0A4R6RAY9</accession>
<evidence type="ECO:0000313" key="2">
    <source>
        <dbReference type="EMBL" id="TDP83164.1"/>
    </source>
</evidence>
<feature type="compositionally biased region" description="Basic and acidic residues" evidence="1">
    <location>
        <begin position="1"/>
        <end position="10"/>
    </location>
</feature>
<dbReference type="AlphaFoldDB" id="A0A4R6RAY9"/>
<proteinExistence type="predicted"/>
<dbReference type="RefSeq" id="WP_165644467.1">
    <property type="nucleotide sequence ID" value="NZ_BSPM01000009.1"/>
</dbReference>
<keyword evidence="3" id="KW-1185">Reference proteome</keyword>
<evidence type="ECO:0000256" key="1">
    <source>
        <dbReference type="SAM" id="MobiDB-lite"/>
    </source>
</evidence>
<protein>
    <submittedName>
        <fullName evidence="2">Uncharacterized protein</fullName>
    </submittedName>
</protein>
<feature type="region of interest" description="Disordered" evidence="1">
    <location>
        <begin position="1"/>
        <end position="20"/>
    </location>
</feature>
<organism evidence="2 3">
    <name type="scientific">Oharaeibacter diazotrophicus</name>
    <dbReference type="NCBI Taxonomy" id="1920512"/>
    <lineage>
        <taxon>Bacteria</taxon>
        <taxon>Pseudomonadati</taxon>
        <taxon>Pseudomonadota</taxon>
        <taxon>Alphaproteobacteria</taxon>
        <taxon>Hyphomicrobiales</taxon>
        <taxon>Pleomorphomonadaceae</taxon>
        <taxon>Oharaeibacter</taxon>
    </lineage>
</organism>
<sequence length="57" mass="6128">MAVESEDRFDALPSPVAPSLRKPWVRPQIEDASVLMNTTEPCTDPSNAELGTAKNGS</sequence>
<dbReference type="Proteomes" id="UP000294547">
    <property type="component" value="Unassembled WGS sequence"/>
</dbReference>
<reference evidence="2 3" key="1">
    <citation type="submission" date="2019-03" db="EMBL/GenBank/DDBJ databases">
        <title>Genomic Encyclopedia of Type Strains, Phase IV (KMG-IV): sequencing the most valuable type-strain genomes for metagenomic binning, comparative biology and taxonomic classification.</title>
        <authorList>
            <person name="Goeker M."/>
        </authorList>
    </citation>
    <scope>NUCLEOTIDE SEQUENCE [LARGE SCALE GENOMIC DNA]</scope>
    <source>
        <strain evidence="2 3">DSM 102969</strain>
    </source>
</reference>
<name>A0A4R6RAY9_9HYPH</name>
<feature type="region of interest" description="Disordered" evidence="1">
    <location>
        <begin position="38"/>
        <end position="57"/>
    </location>
</feature>
<dbReference type="EMBL" id="SNXY01000009">
    <property type="protein sequence ID" value="TDP83164.1"/>
    <property type="molecule type" value="Genomic_DNA"/>
</dbReference>
<gene>
    <name evidence="2" type="ORF">EDD54_3120</name>
</gene>
<comment type="caution">
    <text evidence="2">The sequence shown here is derived from an EMBL/GenBank/DDBJ whole genome shotgun (WGS) entry which is preliminary data.</text>
</comment>